<dbReference type="KEGG" id="lant:TUM19329_08260"/>
<dbReference type="EMBL" id="AP022839">
    <property type="protein sequence ID" value="BCA94465.1"/>
    <property type="molecule type" value="Genomic_DNA"/>
</dbReference>
<name>A0A6F8T1D1_9GAMM</name>
<gene>
    <name evidence="1" type="ORF">TUM19329_08260</name>
</gene>
<evidence type="ECO:0000313" key="1">
    <source>
        <dbReference type="EMBL" id="BCA94465.1"/>
    </source>
</evidence>
<sequence>MTLLKSERHILGEVLIIPAGNKLLFAEIEIKPTVFGFLAITFFKAKPLQVTFELKNGVKKQFNIVANMAKSDFLLSPLIENTTEFSLLYHDHYLTDHKQIKSMSITCNQNNIKNWQDEFIIHYKSTEK</sequence>
<protein>
    <submittedName>
        <fullName evidence="1">Uncharacterized protein</fullName>
    </submittedName>
</protein>
<evidence type="ECO:0000313" key="2">
    <source>
        <dbReference type="Proteomes" id="UP000502894"/>
    </source>
</evidence>
<reference evidence="1" key="1">
    <citation type="journal article" date="2020" name="Microbiol. Resour. Announc.">
        <title>Complete Genome Sequence of Novel Psychrotolerant Legionella Strain TUM19329, Isolated from Antarctic Lake Sediment.</title>
        <authorList>
            <person name="Shimada S."/>
            <person name="Nakai R."/>
            <person name="Aoki K."/>
            <person name="Shimoeda N."/>
            <person name="Ohno G."/>
            <person name="Miyazaki Y."/>
            <person name="Kudoh S."/>
            <person name="Imura S."/>
            <person name="Watanabe K."/>
            <person name="Ishii Y."/>
            <person name="Tateda K."/>
        </authorList>
    </citation>
    <scope>NUCLEOTIDE SEQUENCE [LARGE SCALE GENOMIC DNA]</scope>
    <source>
        <strain evidence="1">TUM19329</strain>
    </source>
</reference>
<dbReference type="AlphaFoldDB" id="A0A6F8T1D1"/>
<proteinExistence type="predicted"/>
<accession>A0A6F8T1D1</accession>
<dbReference type="Proteomes" id="UP000502894">
    <property type="component" value="Chromosome"/>
</dbReference>
<organism evidence="1 2">
    <name type="scientific">Legionella antarctica</name>
    <dbReference type="NCBI Taxonomy" id="2708020"/>
    <lineage>
        <taxon>Bacteria</taxon>
        <taxon>Pseudomonadati</taxon>
        <taxon>Pseudomonadota</taxon>
        <taxon>Gammaproteobacteria</taxon>
        <taxon>Legionellales</taxon>
        <taxon>Legionellaceae</taxon>
        <taxon>Legionella</taxon>
    </lineage>
</organism>
<keyword evidence="2" id="KW-1185">Reference proteome</keyword>